<feature type="region of interest" description="Disordered" evidence="1">
    <location>
        <begin position="606"/>
        <end position="642"/>
    </location>
</feature>
<dbReference type="Proteomes" id="UP001224775">
    <property type="component" value="Unassembled WGS sequence"/>
</dbReference>
<accession>A0AAD8YFT6</accession>
<evidence type="ECO:0000313" key="2">
    <source>
        <dbReference type="EMBL" id="KAK1745113.1"/>
    </source>
</evidence>
<sequence length="660" mass="72912">MMKAELVLSRSSYRAGSPVVGTVRIHCPPPPDATTQNDKNSKDSHSIRDDVVSARLYFAGRSYLGNKHKVSRWRSTQEMSNLQKLYGEDGHACLRMAKMEEMMHLQREQNDNFEDNEGLSGSAAMNNTTQSPEVTHIEQAERLAIHSHLHPKYNQYNEGANDYSHLPSFTENNTICFFMTNVLELLDMPERSGNFHEDMNPFQPLHLPDLHVFRDAMNQNNDFTGIDSNGVDEEYCEDYENESHDSSSNCSSSGEDSDEEIEQHLEEPSGNATTSTLPTWQQIMSTAKPCPNPTPSPQLERSQIVLSFRTDLPTDLPPTLSAECVKYFYSAVLVVTTTTGEILVATCPFAVLTANSPYLVFQKFDRDAAAARVHVGELRAVAHSNSLPTLISSTDVSTKLSQLNVIANPPVRSILSRRTAEQRTSTHRIQDSNGGLCGWMTLVGFGGPISPGTRLSVFVDFPNLYSEDYASTRIIGCHRVCCGLVGEEYAVCETGGLTTTGKNENHPSTTVKRKTRSYVFDSAYEMVEFGHTDRISMGLLLPSHCPVTLKTDLVEVTVTLKVEFTVDRASVTTDAVDENSSSSIGKDSSELGVISLDLPCEVVHSGIGLNEDPEDNEEGEKMSSNASSAWRSDNKKDDIFDESDVPDLNVLSLEMIKSFG</sequence>
<proteinExistence type="predicted"/>
<feature type="region of interest" description="Disordered" evidence="1">
    <location>
        <begin position="238"/>
        <end position="275"/>
    </location>
</feature>
<feature type="region of interest" description="Disordered" evidence="1">
    <location>
        <begin position="25"/>
        <end position="46"/>
    </location>
</feature>
<reference evidence="2" key="1">
    <citation type="submission" date="2023-06" db="EMBL/GenBank/DDBJ databases">
        <title>Survivors Of The Sea: Transcriptome response of Skeletonema marinoi to long-term dormancy.</title>
        <authorList>
            <person name="Pinder M.I.M."/>
            <person name="Kourtchenko O."/>
            <person name="Robertson E.K."/>
            <person name="Larsson T."/>
            <person name="Maumus F."/>
            <person name="Osuna-Cruz C.M."/>
            <person name="Vancaester E."/>
            <person name="Stenow R."/>
            <person name="Vandepoele K."/>
            <person name="Ploug H."/>
            <person name="Bruchert V."/>
            <person name="Godhe A."/>
            <person name="Topel M."/>
        </authorList>
    </citation>
    <scope>NUCLEOTIDE SEQUENCE</scope>
    <source>
        <strain evidence="2">R05AC</strain>
    </source>
</reference>
<evidence type="ECO:0000256" key="1">
    <source>
        <dbReference type="SAM" id="MobiDB-lite"/>
    </source>
</evidence>
<dbReference type="AlphaFoldDB" id="A0AAD8YFT6"/>
<evidence type="ECO:0000313" key="3">
    <source>
        <dbReference type="Proteomes" id="UP001224775"/>
    </source>
</evidence>
<name>A0AAD8YFT6_9STRA</name>
<gene>
    <name evidence="2" type="ORF">QTG54_004404</name>
</gene>
<protein>
    <submittedName>
        <fullName evidence="2">Uncharacterized protein</fullName>
    </submittedName>
</protein>
<comment type="caution">
    <text evidence="2">The sequence shown here is derived from an EMBL/GenBank/DDBJ whole genome shotgun (WGS) entry which is preliminary data.</text>
</comment>
<feature type="compositionally biased region" description="Polar residues" evidence="1">
    <location>
        <begin position="622"/>
        <end position="631"/>
    </location>
</feature>
<dbReference type="EMBL" id="JATAAI010000006">
    <property type="protein sequence ID" value="KAK1745113.1"/>
    <property type="molecule type" value="Genomic_DNA"/>
</dbReference>
<organism evidence="2 3">
    <name type="scientific">Skeletonema marinoi</name>
    <dbReference type="NCBI Taxonomy" id="267567"/>
    <lineage>
        <taxon>Eukaryota</taxon>
        <taxon>Sar</taxon>
        <taxon>Stramenopiles</taxon>
        <taxon>Ochrophyta</taxon>
        <taxon>Bacillariophyta</taxon>
        <taxon>Coscinodiscophyceae</taxon>
        <taxon>Thalassiosirophycidae</taxon>
        <taxon>Thalassiosirales</taxon>
        <taxon>Skeletonemataceae</taxon>
        <taxon>Skeletonema</taxon>
        <taxon>Skeletonema marinoi-dohrnii complex</taxon>
    </lineage>
</organism>
<keyword evidence="3" id="KW-1185">Reference proteome</keyword>